<feature type="transmembrane region" description="Helical" evidence="1">
    <location>
        <begin position="183"/>
        <end position="201"/>
    </location>
</feature>
<keyword evidence="2" id="KW-0732">Signal</keyword>
<dbReference type="EMBL" id="JTDY01003999">
    <property type="protein sequence ID" value="KOB68730.1"/>
    <property type="molecule type" value="Genomic_DNA"/>
</dbReference>
<evidence type="ECO:0000313" key="4">
    <source>
        <dbReference type="Proteomes" id="UP000037510"/>
    </source>
</evidence>
<accession>A0A0L7L003</accession>
<protein>
    <submittedName>
        <fullName evidence="3">C protein</fullName>
    </submittedName>
</protein>
<comment type="caution">
    <text evidence="3">The sequence shown here is derived from an EMBL/GenBank/DDBJ whole genome shotgun (WGS) entry which is preliminary data.</text>
</comment>
<keyword evidence="1" id="KW-0812">Transmembrane</keyword>
<reference evidence="3 4" key="1">
    <citation type="journal article" date="2015" name="Genome Biol. Evol.">
        <title>The genome of winter moth (Operophtera brumata) provides a genomic perspective on sexual dimorphism and phenology.</title>
        <authorList>
            <person name="Derks M.F."/>
            <person name="Smit S."/>
            <person name="Salis L."/>
            <person name="Schijlen E."/>
            <person name="Bossers A."/>
            <person name="Mateman C."/>
            <person name="Pijl A.S."/>
            <person name="de Ridder D."/>
            <person name="Groenen M.A."/>
            <person name="Visser M.E."/>
            <person name="Megens H.J."/>
        </authorList>
    </citation>
    <scope>NUCLEOTIDE SEQUENCE [LARGE SCALE GENOMIC DNA]</scope>
    <source>
        <strain evidence="3">WM2013NL</strain>
        <tissue evidence="3">Head and thorax</tissue>
    </source>
</reference>
<organism evidence="3 4">
    <name type="scientific">Operophtera brumata</name>
    <name type="common">Winter moth</name>
    <name type="synonym">Phalaena brumata</name>
    <dbReference type="NCBI Taxonomy" id="104452"/>
    <lineage>
        <taxon>Eukaryota</taxon>
        <taxon>Metazoa</taxon>
        <taxon>Ecdysozoa</taxon>
        <taxon>Arthropoda</taxon>
        <taxon>Hexapoda</taxon>
        <taxon>Insecta</taxon>
        <taxon>Pterygota</taxon>
        <taxon>Neoptera</taxon>
        <taxon>Endopterygota</taxon>
        <taxon>Lepidoptera</taxon>
        <taxon>Glossata</taxon>
        <taxon>Ditrysia</taxon>
        <taxon>Geometroidea</taxon>
        <taxon>Geometridae</taxon>
        <taxon>Larentiinae</taxon>
        <taxon>Operophtera</taxon>
    </lineage>
</organism>
<evidence type="ECO:0000313" key="3">
    <source>
        <dbReference type="EMBL" id="KOB68730.1"/>
    </source>
</evidence>
<keyword evidence="1" id="KW-1133">Transmembrane helix</keyword>
<feature type="chain" id="PRO_5005573010" evidence="2">
    <location>
        <begin position="22"/>
        <end position="412"/>
    </location>
</feature>
<proteinExistence type="predicted"/>
<evidence type="ECO:0000256" key="1">
    <source>
        <dbReference type="SAM" id="Phobius"/>
    </source>
</evidence>
<dbReference type="AlphaFoldDB" id="A0A0L7L003"/>
<feature type="signal peptide" evidence="2">
    <location>
        <begin position="1"/>
        <end position="21"/>
    </location>
</feature>
<dbReference type="Proteomes" id="UP000037510">
    <property type="component" value="Unassembled WGS sequence"/>
</dbReference>
<evidence type="ECO:0000256" key="2">
    <source>
        <dbReference type="SAM" id="SignalP"/>
    </source>
</evidence>
<keyword evidence="4" id="KW-1185">Reference proteome</keyword>
<feature type="transmembrane region" description="Helical" evidence="1">
    <location>
        <begin position="158"/>
        <end position="177"/>
    </location>
</feature>
<keyword evidence="1" id="KW-0472">Membrane</keyword>
<gene>
    <name evidence="3" type="ORF">OBRU01_09864</name>
</gene>
<sequence>MFLHQLFFISIICIHILQTNTQSGPDPWNYESKRPETIDEHNIPPDIRMPLKRKSQSENKLGIGEWFFKRTLAIVLKGGNTKKNEDGSVLISLQMKFNPKQWDTLDEALKSDTPLSEDMLRRSVGYVEESIYKPSIVEQIVLKWSEYIQVYLAEYKNYITWTLCFLAVAGGAIWLWSHMSHKHAIVILLLLFYAYEVVISYKEAEQKELDRFLSAIQKCKWYFWTSSCEVPPPDPLVFMKHMNPLKIGIRMFTTALAEPIVVISDTVATILHGVTVMILFNWLLNIPFSLKLFGVGVSVKNKRFSRQELTEIQPQSRIGQADGISQATLDKILNVCSLALSSNNTPVSRQSTISALTSNVRKDINKNVTKLHRSASTGRLPNNLSFEGDSLALESTVRRRNNVPRDGSGDAR</sequence>
<feature type="transmembrane region" description="Helical" evidence="1">
    <location>
        <begin position="270"/>
        <end position="293"/>
    </location>
</feature>
<name>A0A0L7L003_OPEBR</name>